<dbReference type="AlphaFoldDB" id="U2S6V2"/>
<sequence>MPGSESVTLTQRTTVPERAAIAAMVLIMVLFPLPIRPAIPRGSSGTEDEVPGWKRASTRCAMTRPGPSSCGGGPTRAGIVAPLRGGDRGARRGAHQGGR</sequence>
<comment type="caution">
    <text evidence="2">The sequence shown here is derived from an EMBL/GenBank/DDBJ whole genome shotgun (WGS) entry which is preliminary data.</text>
</comment>
<reference evidence="2" key="1">
    <citation type="submission" date="2013-08" db="EMBL/GenBank/DDBJ databases">
        <authorList>
            <person name="Durkin A.S."/>
            <person name="Haft D.R."/>
            <person name="McCorrison J."/>
            <person name="Torralba M."/>
            <person name="Gillis M."/>
            <person name="Haft D.H."/>
            <person name="Methe B."/>
            <person name="Sutton G."/>
            <person name="Nelson K.E."/>
        </authorList>
    </citation>
    <scope>NUCLEOTIDE SEQUENCE [LARGE SCALE GENOMIC DNA]</scope>
    <source>
        <strain evidence="2">F0233</strain>
    </source>
</reference>
<protein>
    <submittedName>
        <fullName evidence="2">Uncharacterized protein</fullName>
    </submittedName>
</protein>
<name>U2S6V2_9ACTN</name>
<dbReference type="EMBL" id="ACVN02000054">
    <property type="protein sequence ID" value="ERK61388.1"/>
    <property type="molecule type" value="Genomic_DNA"/>
</dbReference>
<dbReference type="Proteomes" id="UP000017052">
    <property type="component" value="Unassembled WGS sequence"/>
</dbReference>
<organism evidence="2 3">
    <name type="scientific">Propionibacterium acidifaciens F0233</name>
    <dbReference type="NCBI Taxonomy" id="553198"/>
    <lineage>
        <taxon>Bacteria</taxon>
        <taxon>Bacillati</taxon>
        <taxon>Actinomycetota</taxon>
        <taxon>Actinomycetes</taxon>
        <taxon>Propionibacteriales</taxon>
        <taxon>Propionibacteriaceae</taxon>
        <taxon>Propionibacterium</taxon>
    </lineage>
</organism>
<feature type="region of interest" description="Disordered" evidence="1">
    <location>
        <begin position="40"/>
        <end position="99"/>
    </location>
</feature>
<proteinExistence type="predicted"/>
<keyword evidence="3" id="KW-1185">Reference proteome</keyword>
<accession>U2S6V2</accession>
<evidence type="ECO:0000313" key="2">
    <source>
        <dbReference type="EMBL" id="ERK61388.1"/>
    </source>
</evidence>
<gene>
    <name evidence="2" type="ORF">HMPREF0682_2320</name>
</gene>
<evidence type="ECO:0000256" key="1">
    <source>
        <dbReference type="SAM" id="MobiDB-lite"/>
    </source>
</evidence>
<evidence type="ECO:0000313" key="3">
    <source>
        <dbReference type="Proteomes" id="UP000017052"/>
    </source>
</evidence>